<dbReference type="InterPro" id="IPR036396">
    <property type="entry name" value="Cyt_P450_sf"/>
</dbReference>
<accession>A0A2P5AP16</accession>
<evidence type="ECO:0000256" key="1">
    <source>
        <dbReference type="SAM" id="MobiDB-lite"/>
    </source>
</evidence>
<dbReference type="GO" id="GO:0020037">
    <property type="term" value="F:heme binding"/>
    <property type="evidence" value="ECO:0007669"/>
    <property type="project" value="InterPro"/>
</dbReference>
<dbReference type="SUPFAM" id="SSF48264">
    <property type="entry name" value="Cytochrome P450"/>
    <property type="match status" value="1"/>
</dbReference>
<organism evidence="2 3">
    <name type="scientific">Parasponia andersonii</name>
    <name type="common">Sponia andersonii</name>
    <dbReference type="NCBI Taxonomy" id="3476"/>
    <lineage>
        <taxon>Eukaryota</taxon>
        <taxon>Viridiplantae</taxon>
        <taxon>Streptophyta</taxon>
        <taxon>Embryophyta</taxon>
        <taxon>Tracheophyta</taxon>
        <taxon>Spermatophyta</taxon>
        <taxon>Magnoliopsida</taxon>
        <taxon>eudicotyledons</taxon>
        <taxon>Gunneridae</taxon>
        <taxon>Pentapetalae</taxon>
        <taxon>rosids</taxon>
        <taxon>fabids</taxon>
        <taxon>Rosales</taxon>
        <taxon>Cannabaceae</taxon>
        <taxon>Parasponia</taxon>
    </lineage>
</organism>
<proteinExistence type="predicted"/>
<dbReference type="GO" id="GO:0004497">
    <property type="term" value="F:monooxygenase activity"/>
    <property type="evidence" value="ECO:0007669"/>
    <property type="project" value="InterPro"/>
</dbReference>
<name>A0A2P5AP16_PARAD</name>
<feature type="region of interest" description="Disordered" evidence="1">
    <location>
        <begin position="94"/>
        <end position="142"/>
    </location>
</feature>
<protein>
    <submittedName>
        <fullName evidence="2">Cytochrome P</fullName>
    </submittedName>
</protein>
<evidence type="ECO:0000313" key="2">
    <source>
        <dbReference type="EMBL" id="PON38284.1"/>
    </source>
</evidence>
<dbReference type="GO" id="GO:0016705">
    <property type="term" value="F:oxidoreductase activity, acting on paired donors, with incorporation or reduction of molecular oxygen"/>
    <property type="evidence" value="ECO:0007669"/>
    <property type="project" value="InterPro"/>
</dbReference>
<dbReference type="Proteomes" id="UP000237105">
    <property type="component" value="Unassembled WGS sequence"/>
</dbReference>
<reference evidence="3" key="1">
    <citation type="submission" date="2016-06" db="EMBL/GenBank/DDBJ databases">
        <title>Parallel loss of symbiosis genes in relatives of nitrogen-fixing non-legume Parasponia.</title>
        <authorList>
            <person name="Van Velzen R."/>
            <person name="Holmer R."/>
            <person name="Bu F."/>
            <person name="Rutten L."/>
            <person name="Van Zeijl A."/>
            <person name="Liu W."/>
            <person name="Santuari L."/>
            <person name="Cao Q."/>
            <person name="Sharma T."/>
            <person name="Shen D."/>
            <person name="Roswanjaya Y."/>
            <person name="Wardhani T."/>
            <person name="Kalhor M.S."/>
            <person name="Jansen J."/>
            <person name="Van den Hoogen J."/>
            <person name="Gungor B."/>
            <person name="Hartog M."/>
            <person name="Hontelez J."/>
            <person name="Verver J."/>
            <person name="Yang W.-C."/>
            <person name="Schijlen E."/>
            <person name="Repin R."/>
            <person name="Schilthuizen M."/>
            <person name="Schranz E."/>
            <person name="Heidstra R."/>
            <person name="Miyata K."/>
            <person name="Fedorova E."/>
            <person name="Kohlen W."/>
            <person name="Bisseling T."/>
            <person name="Smit S."/>
            <person name="Geurts R."/>
        </authorList>
    </citation>
    <scope>NUCLEOTIDE SEQUENCE [LARGE SCALE GENOMIC DNA]</scope>
    <source>
        <strain evidence="3">cv. WU1-14</strain>
    </source>
</reference>
<dbReference type="AlphaFoldDB" id="A0A2P5AP16"/>
<comment type="caution">
    <text evidence="2">The sequence shown here is derived from an EMBL/GenBank/DDBJ whole genome shotgun (WGS) entry which is preliminary data.</text>
</comment>
<keyword evidence="3" id="KW-1185">Reference proteome</keyword>
<gene>
    <name evidence="2" type="ORF">PanWU01x14_313850</name>
</gene>
<dbReference type="STRING" id="3476.A0A2P5AP16"/>
<dbReference type="OrthoDB" id="1098882at2759"/>
<sequence>MDHSVFDPSIDKHILRDNSKAYSKGMLAEILELVMVKGLIPTDGEMWRIRRHAIVPALHLKPPCPTQLHPLAYPPCCHLKTSKLINRRRLENHQNPALGREANSALTASNSDSTTSHHRPLFKGRAAKELLKPRPSSPVTSAFRGCGIVRRKWKRRE</sequence>
<dbReference type="GO" id="GO:0005506">
    <property type="term" value="F:iron ion binding"/>
    <property type="evidence" value="ECO:0007669"/>
    <property type="project" value="InterPro"/>
</dbReference>
<evidence type="ECO:0000313" key="3">
    <source>
        <dbReference type="Proteomes" id="UP000237105"/>
    </source>
</evidence>
<dbReference type="EMBL" id="JXTB01000501">
    <property type="protein sequence ID" value="PON38284.1"/>
    <property type="molecule type" value="Genomic_DNA"/>
</dbReference>
<feature type="compositionally biased region" description="Polar residues" evidence="1">
    <location>
        <begin position="104"/>
        <end position="114"/>
    </location>
</feature>